<gene>
    <name evidence="7" type="ORF">SFRICE_002150</name>
</gene>
<reference evidence="7" key="1">
    <citation type="submission" date="2016-07" db="EMBL/GenBank/DDBJ databases">
        <authorList>
            <person name="Bretaudeau A."/>
        </authorList>
    </citation>
    <scope>NUCLEOTIDE SEQUENCE</scope>
    <source>
        <strain evidence="7">Rice</strain>
        <tissue evidence="7">Whole body</tissue>
    </source>
</reference>
<evidence type="ECO:0000256" key="1">
    <source>
        <dbReference type="ARBA" id="ARBA00004141"/>
    </source>
</evidence>
<dbReference type="Pfam" id="PF00083">
    <property type="entry name" value="Sugar_tr"/>
    <property type="match status" value="1"/>
</dbReference>
<keyword evidence="2 5" id="KW-0812">Transmembrane</keyword>
<feature type="domain" description="Major facilitator superfamily (MFS) profile" evidence="6">
    <location>
        <begin position="129"/>
        <end position="552"/>
    </location>
</feature>
<protein>
    <submittedName>
        <fullName evidence="7">SFRICE_002150</fullName>
    </submittedName>
</protein>
<keyword evidence="3 5" id="KW-1133">Transmembrane helix</keyword>
<dbReference type="EMBL" id="ODYU01004489">
    <property type="protein sequence ID" value="SOQ44420.1"/>
    <property type="molecule type" value="Genomic_DNA"/>
</dbReference>
<dbReference type="GO" id="GO:0016020">
    <property type="term" value="C:membrane"/>
    <property type="evidence" value="ECO:0007669"/>
    <property type="project" value="UniProtKB-SubCell"/>
</dbReference>
<accession>A0A2H1VUC5</accession>
<proteinExistence type="predicted"/>
<dbReference type="InterPro" id="IPR020846">
    <property type="entry name" value="MFS_dom"/>
</dbReference>
<dbReference type="GO" id="GO:0022857">
    <property type="term" value="F:transmembrane transporter activity"/>
    <property type="evidence" value="ECO:0007669"/>
    <property type="project" value="InterPro"/>
</dbReference>
<evidence type="ECO:0000256" key="4">
    <source>
        <dbReference type="ARBA" id="ARBA00023136"/>
    </source>
</evidence>
<dbReference type="PANTHER" id="PTHR24064">
    <property type="entry name" value="SOLUTE CARRIER FAMILY 22 MEMBER"/>
    <property type="match status" value="1"/>
</dbReference>
<evidence type="ECO:0000256" key="2">
    <source>
        <dbReference type="ARBA" id="ARBA00022692"/>
    </source>
</evidence>
<feature type="transmembrane region" description="Helical" evidence="5">
    <location>
        <begin position="234"/>
        <end position="255"/>
    </location>
</feature>
<dbReference type="AlphaFoldDB" id="A0A2H1VUC5"/>
<dbReference type="OrthoDB" id="3936150at2759"/>
<evidence type="ECO:0000259" key="6">
    <source>
        <dbReference type="PROSITE" id="PS50850"/>
    </source>
</evidence>
<feature type="transmembrane region" description="Helical" evidence="5">
    <location>
        <begin position="408"/>
        <end position="430"/>
    </location>
</feature>
<evidence type="ECO:0000313" key="7">
    <source>
        <dbReference type="EMBL" id="SOQ44420.1"/>
    </source>
</evidence>
<feature type="transmembrane region" description="Helical" evidence="5">
    <location>
        <begin position="267"/>
        <end position="290"/>
    </location>
</feature>
<feature type="transmembrane region" description="Helical" evidence="5">
    <location>
        <begin position="209"/>
        <end position="228"/>
    </location>
</feature>
<dbReference type="PROSITE" id="PS50850">
    <property type="entry name" value="MFS"/>
    <property type="match status" value="1"/>
</dbReference>
<dbReference type="InterPro" id="IPR036259">
    <property type="entry name" value="MFS_trans_sf"/>
</dbReference>
<feature type="transmembrane region" description="Helical" evidence="5">
    <location>
        <begin position="500"/>
        <end position="520"/>
    </location>
</feature>
<feature type="transmembrane region" description="Helical" evidence="5">
    <location>
        <begin position="437"/>
        <end position="456"/>
    </location>
</feature>
<dbReference type="InterPro" id="IPR005828">
    <property type="entry name" value="MFS_sugar_transport-like"/>
</dbReference>
<feature type="transmembrane region" description="Helical" evidence="5">
    <location>
        <begin position="178"/>
        <end position="202"/>
    </location>
</feature>
<dbReference type="Gene3D" id="1.20.1250.20">
    <property type="entry name" value="MFS general substrate transporter like domains"/>
    <property type="match status" value="1"/>
</dbReference>
<feature type="transmembrane region" description="Helical" evidence="5">
    <location>
        <begin position="526"/>
        <end position="546"/>
    </location>
</feature>
<feature type="transmembrane region" description="Helical" evidence="5">
    <location>
        <begin position="296"/>
        <end position="314"/>
    </location>
</feature>
<sequence>MIYTDLFKDEQTVEMFTYGTVNNIANKCIQIGPIWKGLKSKEPVEKTAQGVQKNEDVTSSIIGDFGRWQLKISILMALLKLPIAWYQLNIIFMAPPQRFWCSKPLPFSKYSDEEWRRLSVPHVEEHPCLIFDPDLLAIDPFMDKTLIPLVPCKKFVFDKSVFKRTITSDWNLVCTKHWLTHMCQCVMMWGIVLGGIIFGIWADKYGRQLPLMIGILIQGVSSVIASILPWYSIFLINWFILALASGGVGIISFVISMEVVSGKWRTVIPVIYQLPFGFGNAIMAGLAYWLRDWRKLEFALGALSSLFILYWFWVPESPRWLLATGQTEKAAEILKNITRENKMQVSSKYIKRLITDRQPQQQQDPGFLAFLTSKRMRLKTVLLSMNWFCTGLAFYTFSQYLGSIGGNIFVAVSVTGIISTIGGLTCIFIITRVGRKMTVGIYQTVTAACFVFILLMPRGRFANDWPRLLFAGIGFAGMAGTIPALYLFSGELFPTLGRNVGVSGVTTFARIASMVAPAVVTLESLFVDLPLIILTVISFAQILMVLPLPETKDAPLPDTLEQAEQF</sequence>
<feature type="transmembrane region" description="Helical" evidence="5">
    <location>
        <begin position="381"/>
        <end position="402"/>
    </location>
</feature>
<organism evidence="7">
    <name type="scientific">Spodoptera frugiperda</name>
    <name type="common">Fall armyworm</name>
    <dbReference type="NCBI Taxonomy" id="7108"/>
    <lineage>
        <taxon>Eukaryota</taxon>
        <taxon>Metazoa</taxon>
        <taxon>Ecdysozoa</taxon>
        <taxon>Arthropoda</taxon>
        <taxon>Hexapoda</taxon>
        <taxon>Insecta</taxon>
        <taxon>Pterygota</taxon>
        <taxon>Neoptera</taxon>
        <taxon>Endopterygota</taxon>
        <taxon>Lepidoptera</taxon>
        <taxon>Glossata</taxon>
        <taxon>Ditrysia</taxon>
        <taxon>Noctuoidea</taxon>
        <taxon>Noctuidae</taxon>
        <taxon>Amphipyrinae</taxon>
        <taxon>Spodoptera</taxon>
    </lineage>
</organism>
<name>A0A2H1VUC5_SPOFR</name>
<comment type="subcellular location">
    <subcellularLocation>
        <location evidence="1">Membrane</location>
        <topology evidence="1">Multi-pass membrane protein</topology>
    </subcellularLocation>
</comment>
<keyword evidence="4 5" id="KW-0472">Membrane</keyword>
<evidence type="ECO:0000256" key="5">
    <source>
        <dbReference type="SAM" id="Phobius"/>
    </source>
</evidence>
<feature type="transmembrane region" description="Helical" evidence="5">
    <location>
        <begin position="468"/>
        <end position="488"/>
    </location>
</feature>
<evidence type="ECO:0000256" key="3">
    <source>
        <dbReference type="ARBA" id="ARBA00022989"/>
    </source>
</evidence>
<dbReference type="SUPFAM" id="SSF103473">
    <property type="entry name" value="MFS general substrate transporter"/>
    <property type="match status" value="1"/>
</dbReference>